<gene>
    <name evidence="3" type="ORF">NCTC10801_01299</name>
</gene>
<dbReference type="OrthoDB" id="5689769at2"/>
<evidence type="ECO:0000313" key="3">
    <source>
        <dbReference type="EMBL" id="SUT90823.1"/>
    </source>
</evidence>
<dbReference type="AlphaFoldDB" id="A0A380TT96"/>
<keyword evidence="4" id="KW-1185">Reference proteome</keyword>
<name>A0A380TT96_9PAST</name>
<reference evidence="3 4" key="1">
    <citation type="submission" date="2018-06" db="EMBL/GenBank/DDBJ databases">
        <authorList>
            <consortium name="Pathogen Informatics"/>
            <person name="Doyle S."/>
        </authorList>
    </citation>
    <scope>NUCLEOTIDE SEQUENCE [LARGE SCALE GENOMIC DNA]</scope>
    <source>
        <strain evidence="3 4">NCTC10801</strain>
    </source>
</reference>
<dbReference type="EMBL" id="UFRQ01000003">
    <property type="protein sequence ID" value="SUT90823.1"/>
    <property type="molecule type" value="Genomic_DNA"/>
</dbReference>
<protein>
    <recommendedName>
        <fullName evidence="2">DUF8095 domain-containing protein</fullName>
    </recommendedName>
</protein>
<dbReference type="Proteomes" id="UP000254649">
    <property type="component" value="Unassembled WGS sequence"/>
</dbReference>
<feature type="chain" id="PRO_5016706397" description="DUF8095 domain-containing protein" evidence="1">
    <location>
        <begin position="22"/>
        <end position="194"/>
    </location>
</feature>
<accession>A0A380TT96</accession>
<organism evidence="3 4">
    <name type="scientific">[Actinobacillus] rossii</name>
    <dbReference type="NCBI Taxonomy" id="123820"/>
    <lineage>
        <taxon>Bacteria</taxon>
        <taxon>Pseudomonadati</taxon>
        <taxon>Pseudomonadota</taxon>
        <taxon>Gammaproteobacteria</taxon>
        <taxon>Pasteurellales</taxon>
        <taxon>Pasteurellaceae</taxon>
    </lineage>
</organism>
<dbReference type="Pfam" id="PF26367">
    <property type="entry name" value="DUF8095"/>
    <property type="match status" value="1"/>
</dbReference>
<sequence length="194" mass="21467">MKLLPVTLGVATLMIGMSSFAEMNIRISEDSTTVNGVETSLDDLWNNKNTVSSRSYSVNGQAIPLDSKNPKAIKKVGDNIKFEIFEIGENYTSHSLYSSGAGVCRAFVDGRGVELKDSSVYYIKNSATGDYYASIVGADVSKEGPKNIQYAPVFNIKNPDLLEKIRKQEQQKGKKMVIKNIEERSEVLEDIICR</sequence>
<evidence type="ECO:0000259" key="2">
    <source>
        <dbReference type="Pfam" id="PF26367"/>
    </source>
</evidence>
<dbReference type="InterPro" id="IPR058408">
    <property type="entry name" value="DUF8095"/>
</dbReference>
<evidence type="ECO:0000313" key="4">
    <source>
        <dbReference type="Proteomes" id="UP000254649"/>
    </source>
</evidence>
<feature type="domain" description="DUF8095" evidence="2">
    <location>
        <begin position="59"/>
        <end position="191"/>
    </location>
</feature>
<evidence type="ECO:0000256" key="1">
    <source>
        <dbReference type="SAM" id="SignalP"/>
    </source>
</evidence>
<feature type="signal peptide" evidence="1">
    <location>
        <begin position="1"/>
        <end position="21"/>
    </location>
</feature>
<keyword evidence="1" id="KW-0732">Signal</keyword>
<proteinExistence type="predicted"/>